<feature type="region of interest" description="Disordered" evidence="5">
    <location>
        <begin position="2289"/>
        <end position="2329"/>
    </location>
</feature>
<name>A0A9N8WAF7_9GLOM</name>
<evidence type="ECO:0000313" key="8">
    <source>
        <dbReference type="Proteomes" id="UP000789572"/>
    </source>
</evidence>
<feature type="coiled-coil region" evidence="4">
    <location>
        <begin position="691"/>
        <end position="718"/>
    </location>
</feature>
<dbReference type="PROSITE" id="PS51460">
    <property type="entry name" value="GAR"/>
    <property type="match status" value="1"/>
</dbReference>
<evidence type="ECO:0000256" key="2">
    <source>
        <dbReference type="ARBA" id="ARBA00022490"/>
    </source>
</evidence>
<dbReference type="SUPFAM" id="SSF46966">
    <property type="entry name" value="Spectrin repeat"/>
    <property type="match status" value="2"/>
</dbReference>
<evidence type="ECO:0000256" key="4">
    <source>
        <dbReference type="SAM" id="Coils"/>
    </source>
</evidence>
<dbReference type="InterPro" id="IPR036534">
    <property type="entry name" value="GAR_dom_sf"/>
</dbReference>
<evidence type="ECO:0000256" key="3">
    <source>
        <dbReference type="ARBA" id="ARBA00023212"/>
    </source>
</evidence>
<gene>
    <name evidence="7" type="ORF">POCULU_LOCUS1524</name>
</gene>
<reference evidence="7" key="1">
    <citation type="submission" date="2021-06" db="EMBL/GenBank/DDBJ databases">
        <authorList>
            <person name="Kallberg Y."/>
            <person name="Tangrot J."/>
            <person name="Rosling A."/>
        </authorList>
    </citation>
    <scope>NUCLEOTIDE SEQUENCE</scope>
    <source>
        <strain evidence="7">IA702</strain>
    </source>
</reference>
<keyword evidence="4" id="KW-0175">Coiled coil</keyword>
<dbReference type="Gene3D" id="3.30.920.20">
    <property type="entry name" value="Gas2-like domain"/>
    <property type="match status" value="1"/>
</dbReference>
<comment type="caution">
    <text evidence="7">The sequence shown here is derived from an EMBL/GenBank/DDBJ whole genome shotgun (WGS) entry which is preliminary data.</text>
</comment>
<evidence type="ECO:0000256" key="5">
    <source>
        <dbReference type="SAM" id="MobiDB-lite"/>
    </source>
</evidence>
<accession>A0A9N8WAF7</accession>
<dbReference type="Proteomes" id="UP000789572">
    <property type="component" value="Unassembled WGS sequence"/>
</dbReference>
<evidence type="ECO:0000313" key="7">
    <source>
        <dbReference type="EMBL" id="CAG8480623.1"/>
    </source>
</evidence>
<dbReference type="Gene3D" id="1.20.58.60">
    <property type="match status" value="3"/>
</dbReference>
<dbReference type="SMART" id="SM00150">
    <property type="entry name" value="SPEC"/>
    <property type="match status" value="3"/>
</dbReference>
<sequence length="2329" mass="264919">MESTLHTLDDAMHDTMSDAHLVDNHIMDGAEHIVEEEVLSVDVELAKQKEIFKDFATELQRLQLSPGGPLGVYFEAVQALAQWLTRQSSRFPDFPLTDSKPDQDALSSINDTLARLHADIITQKSEHAKVKEVEATLDGVEESRRRTHDDPVNGQLSDVIVTGFVSTSQLDEWYTKVVEIEELLHHVDEKINEIHQLQVQHKQYRIPTELKQKIDDIISTSAKETEKWIADTQNRTNQLEIPDFINKQEWVEEEQNLEVIVDERRKMIEAITADIEQFKQDGIDALNKKADDIIADTKDSSNQDDQAVIDLITKQRKNLDDKLAKLTDYITLMLSQTTVERYTELLKNLNDLQKMRLHMQSVRKLIAQQNDAELVTEDVKIVEVEITNYQPELPTDDSALSKAVRQRHAKLLVTIQNIRVAVEENRLQMAAYLSPSSPSSPTSAGSDFDRLSSEIQERLESFSIRLLPPPVYMLETDSENDEPERVHGLTCNDDHVEELTERYGSIESELVSFERSIWVEFWLNSERAKRVRGAEVKERINEVETKFAEVKGLMELRKSDLARIKEGREFAKKVHAIQDQFDIVKGKMRRGDVETTTDASIQELDNHMSEAQSLLDGLCIAHTPMMAESFDDSSFREAFEKIISEQQLVQDWIEEVRIWFKEAERIRIWIEQRIDVLENVPQVDVFQEGPAPVTEEQVNTWQKEYEELEHDVENFDAEDMSRLRDHVKNIMSSDKTASNTMSPADTMTISITLKTLAFLDQLFNMLKRRANELDCLALRVQWEQEYEKAMKQWGDFITEIHDFIKQRSRWKAPTATRADGFYEAIGQPSYKENSTEAHTFGTRITKFKDSVIAEAGRIFDELVEVSLTELPEHLLVRQENLEDRDYEHLTLYHTFAKNIVAQKKQVFDYVSDAEAAHVEGCRLRDELIKEESNPRASMENKYVARVKALNDKINKAWQTKGSTVIYPTHARHEESENAEVQEGVEKYYKCLQSLTSEVDEALQAYQCALRLTKTAEECKKEAARLEKWIADKHKFLNKRKSDMLAKKTFTKEDVEKFFADNTELTSNVADFESKDLRDLLEKVAALVAEVRTIGTKCVNTDELENMMHTLEGRLAGLHEHIETDAEILRKKMVESYMNQATEITSWIEPRLQTLLGIANDDTLGEQTEKRLRELISEVDRIETARQGYRTFELTKDLSVGLAQEMTPLEREGDDGEVDIVKADVEAITARQKELDDLWEALKNAVPEARQVLEQALLFVDVKEKANDLLQKIADLGKEIENTNVRDMDHSTTRDWHIKIKDIEEIEFFRLVRLYTNVIESLREKPTKITDKESSVLKNKLDQISEAILGIKKLIGKKSDDFEAYQSAQIANAHKARIDDLQRWIEQTITNFADATQYGLMVGKNEDQNNNNFQSLSLLFEQFTNELPERMNELESIKAEFQDISARGDIRELQDIIEWHDQLGTSWDGLELATSEMKGLVDKVKSWYDCHGSIYSVETDIVNGLQQRIDKLGTTGYDELAAEVNELDIKIKEGYSRLEEARVASHEIPEKPGEPLDAQNKLNFKDHHEDMTKRLDALSAALKVALTAAHNASALAAFHAEADRIMSDCLEGTAIVRTRHDDLEISGYYALEVDDIEKVYRRSIEGYTESEQKLSGLDDQVNGSFKQEADTLIEQNPTINKERILSIYNRVSDTLKGFSDAVALERRELELVRRLYAHAKAARDIKAWIQGCKRAVLDVQVDVTDQELEIADLEEKVARFQPTVDAFVEMARKVLVPEADSAEIDVPQPEESNPKIKDAVQQRTDRVLDDWNALKDLLTTVRKSLNASKENQEVSRAIKEILTAIGQVKERVLNIESYTGDSVLRLPTKEDLDNGERELDEIQAEVDHILLPRIEALDEMLSNLTENATGYLQQRAGIAESLTGLANCIDNKRNLLREATRLAIFGTKADEMEAMISSLLEVIDMATTADDDLATLPPTELKSRLIELDTKYQYYEPKISQELENIRIMAEGIKDDWRVEERLGALTEQWAELKALANTKKDELKRLLNGQKRALQPPTRQRRAASNPSSSGTTPTNSSVRTVTARPSSRSSALTPRSSTSSLRTARSPSPASSRVTKRSVVSPTGSPRPVNSYRRAGSRLASPSSTPRQTPSPTPGASRRPPIRLLPHSVNNYVPDPNDQLDVEVARIVNACPVKIKVSMVEKESGKYMFGEVEPKLCYCRILRSRMVMVRVGGGWAELSKFLVEHANLEQKYIPKARSFVGPNEIESSSKATDGARFHEAYLSFEQKGPRLREGETSSSSMALKIPTAKRNVSSRFGQPSGSGSGIGK</sequence>
<dbReference type="SMART" id="SM00243">
    <property type="entry name" value="GAS2"/>
    <property type="match status" value="1"/>
</dbReference>
<feature type="compositionally biased region" description="Polar residues" evidence="5">
    <location>
        <begin position="2311"/>
        <end position="2320"/>
    </location>
</feature>
<feature type="domain" description="GAR" evidence="6">
    <location>
        <begin position="2176"/>
        <end position="2250"/>
    </location>
</feature>
<comment type="subcellular location">
    <subcellularLocation>
        <location evidence="1">Cytoplasm</location>
        <location evidence="1">Cytoskeleton</location>
    </subcellularLocation>
</comment>
<dbReference type="PANTHER" id="PTHR11915">
    <property type="entry name" value="SPECTRIN/FILAMIN RELATED CYTOSKELETAL PROTEIN"/>
    <property type="match status" value="1"/>
</dbReference>
<evidence type="ECO:0000256" key="1">
    <source>
        <dbReference type="ARBA" id="ARBA00004245"/>
    </source>
</evidence>
<feature type="compositionally biased region" description="Low complexity" evidence="5">
    <location>
        <begin position="2142"/>
        <end position="2151"/>
    </location>
</feature>
<keyword evidence="8" id="KW-1185">Reference proteome</keyword>
<protein>
    <submittedName>
        <fullName evidence="7">2868_t:CDS:1</fullName>
    </submittedName>
</protein>
<keyword evidence="2" id="KW-0963">Cytoplasm</keyword>
<dbReference type="Pfam" id="PF02187">
    <property type="entry name" value="GAS2"/>
    <property type="match status" value="1"/>
</dbReference>
<feature type="compositionally biased region" description="Low complexity" evidence="5">
    <location>
        <begin position="2065"/>
        <end position="2114"/>
    </location>
</feature>
<feature type="region of interest" description="Disordered" evidence="5">
    <location>
        <begin position="2049"/>
        <end position="2167"/>
    </location>
</feature>
<organism evidence="7 8">
    <name type="scientific">Paraglomus occultum</name>
    <dbReference type="NCBI Taxonomy" id="144539"/>
    <lineage>
        <taxon>Eukaryota</taxon>
        <taxon>Fungi</taxon>
        <taxon>Fungi incertae sedis</taxon>
        <taxon>Mucoromycota</taxon>
        <taxon>Glomeromycotina</taxon>
        <taxon>Glomeromycetes</taxon>
        <taxon>Paraglomerales</taxon>
        <taxon>Paraglomeraceae</taxon>
        <taxon>Paraglomus</taxon>
    </lineage>
</organism>
<dbReference type="GO" id="GO:0008017">
    <property type="term" value="F:microtubule binding"/>
    <property type="evidence" value="ECO:0007669"/>
    <property type="project" value="InterPro"/>
</dbReference>
<keyword evidence="3" id="KW-0206">Cytoskeleton</keyword>
<dbReference type="InterPro" id="IPR003108">
    <property type="entry name" value="GAR_dom"/>
</dbReference>
<dbReference type="InterPro" id="IPR018159">
    <property type="entry name" value="Spectrin/alpha-actinin"/>
</dbReference>
<dbReference type="SUPFAM" id="SSF143575">
    <property type="entry name" value="GAS2 domain-like"/>
    <property type="match status" value="1"/>
</dbReference>
<dbReference type="GO" id="GO:0005856">
    <property type="term" value="C:cytoskeleton"/>
    <property type="evidence" value="ECO:0007669"/>
    <property type="project" value="UniProtKB-SubCell"/>
</dbReference>
<evidence type="ECO:0000259" key="6">
    <source>
        <dbReference type="PROSITE" id="PS51460"/>
    </source>
</evidence>
<dbReference type="OrthoDB" id="10017054at2759"/>
<dbReference type="EMBL" id="CAJVPJ010000116">
    <property type="protein sequence ID" value="CAG8480623.1"/>
    <property type="molecule type" value="Genomic_DNA"/>
</dbReference>
<proteinExistence type="predicted"/>